<dbReference type="InterPro" id="IPR000897">
    <property type="entry name" value="SRP54_GTPase_dom"/>
</dbReference>
<evidence type="ECO:0000256" key="9">
    <source>
        <dbReference type="HAMAP-Rule" id="MF_00306"/>
    </source>
</evidence>
<dbReference type="AlphaFoldDB" id="A0A1T5DWP0"/>
<evidence type="ECO:0000256" key="6">
    <source>
        <dbReference type="ARBA" id="ARBA00023135"/>
    </source>
</evidence>
<dbReference type="NCBIfam" id="TIGR00959">
    <property type="entry name" value="ffh"/>
    <property type="match status" value="1"/>
</dbReference>
<comment type="catalytic activity">
    <reaction evidence="8 9">
        <text>GTP + H2O = GDP + phosphate + H(+)</text>
        <dbReference type="Rhea" id="RHEA:19669"/>
        <dbReference type="ChEBI" id="CHEBI:15377"/>
        <dbReference type="ChEBI" id="CHEBI:15378"/>
        <dbReference type="ChEBI" id="CHEBI:37565"/>
        <dbReference type="ChEBI" id="CHEBI:43474"/>
        <dbReference type="ChEBI" id="CHEBI:58189"/>
        <dbReference type="EC" id="3.6.5.4"/>
    </reaction>
</comment>
<dbReference type="GO" id="GO:0005525">
    <property type="term" value="F:GTP binding"/>
    <property type="evidence" value="ECO:0007669"/>
    <property type="project" value="UniProtKB-UniRule"/>
</dbReference>
<evidence type="ECO:0000256" key="2">
    <source>
        <dbReference type="ARBA" id="ARBA00022741"/>
    </source>
</evidence>
<dbReference type="InterPro" id="IPR004780">
    <property type="entry name" value="SRP"/>
</dbReference>
<evidence type="ECO:0000313" key="12">
    <source>
        <dbReference type="Proteomes" id="UP000191112"/>
    </source>
</evidence>
<keyword evidence="9" id="KW-0963">Cytoplasm</keyword>
<protein>
    <recommendedName>
        <fullName evidence="9">Signal recognition particle protein</fullName>
        <ecNumber evidence="9">3.6.5.4</ecNumber>
    </recommendedName>
    <alternativeName>
        <fullName evidence="9">Fifty-four homolog</fullName>
    </alternativeName>
</protein>
<dbReference type="GO" id="GO:0048500">
    <property type="term" value="C:signal recognition particle"/>
    <property type="evidence" value="ECO:0007669"/>
    <property type="project" value="UniProtKB-UniRule"/>
</dbReference>
<proteinExistence type="inferred from homology"/>
<dbReference type="PROSITE" id="PS00300">
    <property type="entry name" value="SRP54"/>
    <property type="match status" value="1"/>
</dbReference>
<dbReference type="InterPro" id="IPR004125">
    <property type="entry name" value="Signal_recog_particle_SRP54_M"/>
</dbReference>
<dbReference type="GO" id="GO:0006614">
    <property type="term" value="P:SRP-dependent cotranslational protein targeting to membrane"/>
    <property type="evidence" value="ECO:0007669"/>
    <property type="project" value="InterPro"/>
</dbReference>
<dbReference type="InterPro" id="IPR027417">
    <property type="entry name" value="P-loop_NTPase"/>
</dbReference>
<evidence type="ECO:0000256" key="3">
    <source>
        <dbReference type="ARBA" id="ARBA00022801"/>
    </source>
</evidence>
<dbReference type="SMART" id="SM00382">
    <property type="entry name" value="AAA"/>
    <property type="match status" value="1"/>
</dbReference>
<gene>
    <name evidence="9" type="primary">ffh</name>
    <name evidence="11" type="ORF">SAMN05660477_01078</name>
</gene>
<dbReference type="STRING" id="619805.SAMN05660477_01078"/>
<dbReference type="HAMAP" id="MF_00306">
    <property type="entry name" value="SRP54"/>
    <property type="match status" value="1"/>
</dbReference>
<keyword evidence="5 9" id="KW-0342">GTP-binding</keyword>
<evidence type="ECO:0000256" key="4">
    <source>
        <dbReference type="ARBA" id="ARBA00022884"/>
    </source>
</evidence>
<keyword evidence="6 9" id="KW-0733">Signal recognition particle</keyword>
<dbReference type="Gene3D" id="3.40.50.300">
    <property type="entry name" value="P-loop containing nucleotide triphosphate hydrolases"/>
    <property type="match status" value="1"/>
</dbReference>
<dbReference type="InterPro" id="IPR003593">
    <property type="entry name" value="AAA+_ATPase"/>
</dbReference>
<name>A0A1T5DWP0_9FLAO</name>
<keyword evidence="2 9" id="KW-0547">Nucleotide-binding</keyword>
<reference evidence="11 12" key="1">
    <citation type="submission" date="2017-02" db="EMBL/GenBank/DDBJ databases">
        <authorList>
            <person name="Peterson S.W."/>
        </authorList>
    </citation>
    <scope>NUCLEOTIDE SEQUENCE [LARGE SCALE GENOMIC DNA]</scope>
    <source>
        <strain evidence="11 12">DSM 22323</strain>
    </source>
</reference>
<dbReference type="InterPro" id="IPR042101">
    <property type="entry name" value="SRP54_N_sf"/>
</dbReference>
<dbReference type="EMBL" id="FUYZ01000002">
    <property type="protein sequence ID" value="SKB75893.1"/>
    <property type="molecule type" value="Genomic_DNA"/>
</dbReference>
<dbReference type="GO" id="GO:0003924">
    <property type="term" value="F:GTPase activity"/>
    <property type="evidence" value="ECO:0007669"/>
    <property type="project" value="UniProtKB-UniRule"/>
</dbReference>
<evidence type="ECO:0000313" key="11">
    <source>
        <dbReference type="EMBL" id="SKB75893.1"/>
    </source>
</evidence>
<dbReference type="Gene3D" id="1.10.260.30">
    <property type="entry name" value="Signal recognition particle, SRP54 subunit, M-domain"/>
    <property type="match status" value="1"/>
</dbReference>
<dbReference type="Gene3D" id="1.20.120.140">
    <property type="entry name" value="Signal recognition particle SRP54, nucleotide-binding domain"/>
    <property type="match status" value="1"/>
</dbReference>
<dbReference type="InterPro" id="IPR036891">
    <property type="entry name" value="Signal_recog_part_SRP54_M_sf"/>
</dbReference>
<organism evidence="11 12">
    <name type="scientific">Soonwooa buanensis</name>
    <dbReference type="NCBI Taxonomy" id="619805"/>
    <lineage>
        <taxon>Bacteria</taxon>
        <taxon>Pseudomonadati</taxon>
        <taxon>Bacteroidota</taxon>
        <taxon>Flavobacteriia</taxon>
        <taxon>Flavobacteriales</taxon>
        <taxon>Weeksellaceae</taxon>
        <taxon>Chryseobacterium group</taxon>
        <taxon>Soonwooa</taxon>
    </lineage>
</organism>
<evidence type="ECO:0000256" key="7">
    <source>
        <dbReference type="ARBA" id="ARBA00023274"/>
    </source>
</evidence>
<comment type="domain">
    <text evidence="9">Composed of three domains: the N-terminal N domain, which is responsible for interactions with the ribosome, the central G domain, which binds GTP, and the C-terminal M domain, which binds the RNA and the signal sequence of the RNC.</text>
</comment>
<dbReference type="PANTHER" id="PTHR11564">
    <property type="entry name" value="SIGNAL RECOGNITION PARTICLE 54K PROTEIN SRP54"/>
    <property type="match status" value="1"/>
</dbReference>
<feature type="binding site" evidence="9">
    <location>
        <begin position="106"/>
        <end position="113"/>
    </location>
    <ligand>
        <name>GTP</name>
        <dbReference type="ChEBI" id="CHEBI:37565"/>
    </ligand>
</feature>
<feature type="binding site" evidence="9">
    <location>
        <begin position="189"/>
        <end position="193"/>
    </location>
    <ligand>
        <name>GTP</name>
        <dbReference type="ChEBI" id="CHEBI:37565"/>
    </ligand>
</feature>
<keyword evidence="12" id="KW-1185">Reference proteome</keyword>
<dbReference type="SUPFAM" id="SSF52540">
    <property type="entry name" value="P-loop containing nucleoside triphosphate hydrolases"/>
    <property type="match status" value="1"/>
</dbReference>
<evidence type="ECO:0000259" key="10">
    <source>
        <dbReference type="PROSITE" id="PS00300"/>
    </source>
</evidence>
<dbReference type="EC" id="3.6.5.4" evidence="9"/>
<dbReference type="FunFam" id="3.40.50.300:FF:000022">
    <property type="entry name" value="Signal recognition particle 54 kDa subunit"/>
    <property type="match status" value="1"/>
</dbReference>
<feature type="domain" description="SRP54-type proteins GTP-binding" evidence="10">
    <location>
        <begin position="268"/>
        <end position="281"/>
    </location>
</feature>
<keyword evidence="7 9" id="KW-0687">Ribonucleoprotein</keyword>
<evidence type="ECO:0000256" key="8">
    <source>
        <dbReference type="ARBA" id="ARBA00048027"/>
    </source>
</evidence>
<dbReference type="InterPro" id="IPR022941">
    <property type="entry name" value="SRP54"/>
</dbReference>
<dbReference type="GO" id="GO:0008312">
    <property type="term" value="F:7S RNA binding"/>
    <property type="evidence" value="ECO:0007669"/>
    <property type="project" value="InterPro"/>
</dbReference>
<dbReference type="Pfam" id="PF00448">
    <property type="entry name" value="SRP54"/>
    <property type="match status" value="1"/>
</dbReference>
<accession>A0A1T5DWP0</accession>
<evidence type="ECO:0000256" key="1">
    <source>
        <dbReference type="ARBA" id="ARBA00005450"/>
    </source>
</evidence>
<keyword evidence="4 9" id="KW-0694">RNA-binding</keyword>
<dbReference type="Pfam" id="PF02978">
    <property type="entry name" value="SRP_SPB"/>
    <property type="match status" value="1"/>
</dbReference>
<dbReference type="RefSeq" id="WP_079666345.1">
    <property type="nucleotide sequence ID" value="NZ_FUYZ01000002.1"/>
</dbReference>
<dbReference type="Pfam" id="PF02881">
    <property type="entry name" value="SRP54_N"/>
    <property type="match status" value="1"/>
</dbReference>
<comment type="subcellular location">
    <subcellularLocation>
        <location evidence="9">Cytoplasm</location>
    </subcellularLocation>
    <text evidence="9">The SRP-RNC complex is targeted to the cytoplasmic membrane.</text>
</comment>
<dbReference type="SMART" id="SM00962">
    <property type="entry name" value="SRP54"/>
    <property type="match status" value="1"/>
</dbReference>
<feature type="binding site" evidence="9">
    <location>
        <begin position="247"/>
        <end position="250"/>
    </location>
    <ligand>
        <name>GTP</name>
        <dbReference type="ChEBI" id="CHEBI:37565"/>
    </ligand>
</feature>
<dbReference type="InterPro" id="IPR013822">
    <property type="entry name" value="Signal_recog_particl_SRP54_hlx"/>
</dbReference>
<comment type="subunit">
    <text evidence="9">Part of the signal recognition particle protein translocation system, which is composed of SRP and FtsY.</text>
</comment>
<dbReference type="OrthoDB" id="9804720at2"/>
<keyword evidence="3 9" id="KW-0378">Hydrolase</keyword>
<dbReference type="SUPFAM" id="SSF47446">
    <property type="entry name" value="Signal peptide-binding domain"/>
    <property type="match status" value="1"/>
</dbReference>
<dbReference type="Proteomes" id="UP000191112">
    <property type="component" value="Unassembled WGS sequence"/>
</dbReference>
<sequence length="455" mass="50386">MFNSLQDKLDKALHNISGRGKITEINVAETVKEIRRALVDADVNYKVAKDLTKRVQDKAIGQNVLTSLTPGQLMTKIVHDELVDLMGGSQEGINLSDKPTIILIAGLQGSGKTTFSGKLANYLKQKRSKKPLLVACDVYRPAAIDQLKVLGGQIGVPVYTEEGNLNPVQISENAINFAKSNSHDVIIIDTAGRLAIDQEMMNEIRNVHQAVKPTETLFVVDSMTGQDAVNTAKAFNDVLNYNGVVLTKLDGDTRGGAALTIRSVVEKPIKFISTGEKMEALDLFYPERMADRILGMGDVVSLVERAQEQFDEEEAKRLHKKIAKNEFGFDDFLKQIHQIKKMGNMKDLMGMLPGVGKAIKDVDISDDSFKHIEAIIYSMTPEERRKPSTINMPRKQRIAKGAGRKLEEVNQLMKQFEQMGKMMKMMQGPQGKQMMQMMSKMPNMPGMGGGLFGGK</sequence>
<comment type="function">
    <text evidence="9">Involved in targeting and insertion of nascent membrane proteins into the cytoplasmic membrane. Binds to the hydrophobic signal sequence of the ribosome-nascent chain (RNC) as it emerges from the ribosomes. The SRP-RNC complex is then targeted to the cytoplasmic membrane where it interacts with the SRP receptor FtsY.</text>
</comment>
<dbReference type="PANTHER" id="PTHR11564:SF5">
    <property type="entry name" value="SIGNAL RECOGNITION PARTICLE SUBUNIT SRP54"/>
    <property type="match status" value="1"/>
</dbReference>
<dbReference type="SMART" id="SM00963">
    <property type="entry name" value="SRP54_N"/>
    <property type="match status" value="1"/>
</dbReference>
<evidence type="ECO:0000256" key="5">
    <source>
        <dbReference type="ARBA" id="ARBA00023134"/>
    </source>
</evidence>
<comment type="similarity">
    <text evidence="1 9">Belongs to the GTP-binding SRP family. SRP54 subfamily.</text>
</comment>
<dbReference type="CDD" id="cd18539">
    <property type="entry name" value="SRP_G"/>
    <property type="match status" value="1"/>
</dbReference>